<dbReference type="Proteomes" id="UP000446658">
    <property type="component" value="Unassembled WGS sequence"/>
</dbReference>
<sequence length="247" mass="27282">MATGQRYSSGGMGTLSGSARAGTGRAVRAGNNMTQAVEVLVFDLGGVLVDWNGVDPLIELTALNRLSREAARQFWMHTPWVAELDSGRCTPEQFATAMTEELELGLSASEMTRLLGEWVQGPYPGVKPLLQQLKARYRLAVLSNNNALHWEKIGRDMVWDELFDATFASHLLGLRKPDAAIYQHVQQQLAVSPSHIVFFDDNIECVEAARRVGWQAFHTKGIAELTQVLHRQGWLAPDLADTTAAVR</sequence>
<dbReference type="NCBIfam" id="TIGR01509">
    <property type="entry name" value="HAD-SF-IA-v3"/>
    <property type="match status" value="1"/>
</dbReference>
<dbReference type="AlphaFoldDB" id="A0A844GB73"/>
<dbReference type="PRINTS" id="PR00413">
    <property type="entry name" value="HADHALOGNASE"/>
</dbReference>
<dbReference type="SUPFAM" id="SSF56784">
    <property type="entry name" value="HAD-like"/>
    <property type="match status" value="1"/>
</dbReference>
<dbReference type="EMBL" id="WLYX01000001">
    <property type="protein sequence ID" value="MTD32488.1"/>
    <property type="molecule type" value="Genomic_DNA"/>
</dbReference>
<name>A0A844GB73_9NEIS</name>
<gene>
    <name evidence="2" type="ORF">GKE73_01845</name>
</gene>
<dbReference type="InterPro" id="IPR023214">
    <property type="entry name" value="HAD_sf"/>
</dbReference>
<feature type="region of interest" description="Disordered" evidence="1">
    <location>
        <begin position="1"/>
        <end position="21"/>
    </location>
</feature>
<comment type="caution">
    <text evidence="2">The sequence shown here is derived from an EMBL/GenBank/DDBJ whole genome shotgun (WGS) entry which is preliminary data.</text>
</comment>
<dbReference type="GO" id="GO:0016787">
    <property type="term" value="F:hydrolase activity"/>
    <property type="evidence" value="ECO:0007669"/>
    <property type="project" value="UniProtKB-KW"/>
</dbReference>
<accession>A0A844GB73</accession>
<protein>
    <submittedName>
        <fullName evidence="2">HAD-IA family hydrolase</fullName>
    </submittedName>
</protein>
<dbReference type="Pfam" id="PF00702">
    <property type="entry name" value="Hydrolase"/>
    <property type="match status" value="1"/>
</dbReference>
<keyword evidence="2" id="KW-0378">Hydrolase</keyword>
<keyword evidence="3" id="KW-1185">Reference proteome</keyword>
<dbReference type="Gene3D" id="3.40.50.1000">
    <property type="entry name" value="HAD superfamily/HAD-like"/>
    <property type="match status" value="1"/>
</dbReference>
<evidence type="ECO:0000256" key="1">
    <source>
        <dbReference type="SAM" id="MobiDB-lite"/>
    </source>
</evidence>
<reference evidence="2 3" key="1">
    <citation type="submission" date="2019-11" db="EMBL/GenBank/DDBJ databases">
        <title>Draft genome sequence of Paludibacterium sp. dN18-1.</title>
        <authorList>
            <person name="Im W.-T."/>
        </authorList>
    </citation>
    <scope>NUCLEOTIDE SEQUENCE [LARGE SCALE GENOMIC DNA]</scope>
    <source>
        <strain evidence="3">dN 18-1</strain>
    </source>
</reference>
<dbReference type="InterPro" id="IPR023198">
    <property type="entry name" value="PGP-like_dom2"/>
</dbReference>
<dbReference type="Gene3D" id="1.10.150.240">
    <property type="entry name" value="Putative phosphatase, domain 2"/>
    <property type="match status" value="1"/>
</dbReference>
<dbReference type="PANTHER" id="PTHR43611:SF3">
    <property type="entry name" value="FLAVIN MONONUCLEOTIDE HYDROLASE 1, CHLOROPLATIC"/>
    <property type="match status" value="1"/>
</dbReference>
<dbReference type="PANTHER" id="PTHR43611">
    <property type="entry name" value="ALPHA-D-GLUCOSE 1-PHOSPHATE PHOSPHATASE"/>
    <property type="match status" value="1"/>
</dbReference>
<evidence type="ECO:0000313" key="3">
    <source>
        <dbReference type="Proteomes" id="UP000446658"/>
    </source>
</evidence>
<proteinExistence type="predicted"/>
<organism evidence="2 3">
    <name type="scientific">Paludibacterium denitrificans</name>
    <dbReference type="NCBI Taxonomy" id="2675226"/>
    <lineage>
        <taxon>Bacteria</taxon>
        <taxon>Pseudomonadati</taxon>
        <taxon>Pseudomonadota</taxon>
        <taxon>Betaproteobacteria</taxon>
        <taxon>Neisseriales</taxon>
        <taxon>Chromobacteriaceae</taxon>
        <taxon>Paludibacterium</taxon>
    </lineage>
</organism>
<dbReference type="CDD" id="cd02603">
    <property type="entry name" value="HAD_sEH-N_like"/>
    <property type="match status" value="1"/>
</dbReference>
<dbReference type="SFLD" id="SFLDG01129">
    <property type="entry name" value="C1.5:_HAD__Beta-PGM__Phosphata"/>
    <property type="match status" value="1"/>
</dbReference>
<evidence type="ECO:0000313" key="2">
    <source>
        <dbReference type="EMBL" id="MTD32488.1"/>
    </source>
</evidence>
<dbReference type="InterPro" id="IPR036412">
    <property type="entry name" value="HAD-like_sf"/>
</dbReference>
<dbReference type="InterPro" id="IPR006439">
    <property type="entry name" value="HAD-SF_hydro_IA"/>
</dbReference>
<dbReference type="SFLD" id="SFLDS00003">
    <property type="entry name" value="Haloacid_Dehalogenase"/>
    <property type="match status" value="1"/>
</dbReference>